<dbReference type="GeneID" id="87907631"/>
<evidence type="ECO:0008006" key="4">
    <source>
        <dbReference type="Google" id="ProtNLM"/>
    </source>
</evidence>
<name>A0ABR0GMD2_9PEZI</name>
<gene>
    <name evidence="2" type="ORF">QC762_208170</name>
</gene>
<feature type="signal peptide" evidence="1">
    <location>
        <begin position="1"/>
        <end position="15"/>
    </location>
</feature>
<dbReference type="PANTHER" id="PTHR40787">
    <property type="entry name" value="SECRETED PROTEIN"/>
    <property type="match status" value="1"/>
</dbReference>
<accession>A0ABR0GMD2</accession>
<dbReference type="Gene3D" id="1.20.90.10">
    <property type="entry name" value="Phospholipase A2 domain"/>
    <property type="match status" value="1"/>
</dbReference>
<dbReference type="Pfam" id="PF09056">
    <property type="entry name" value="Phospholip_A2_3"/>
    <property type="match status" value="1"/>
</dbReference>
<feature type="chain" id="PRO_5045829677" description="Secretory phospholipase A2" evidence="1">
    <location>
        <begin position="16"/>
        <end position="183"/>
    </location>
</feature>
<evidence type="ECO:0000313" key="3">
    <source>
        <dbReference type="Proteomes" id="UP001323405"/>
    </source>
</evidence>
<dbReference type="PANTHER" id="PTHR40787:SF3">
    <property type="entry name" value="PROTEIN TRANSPORT PROTEIN SEC39"/>
    <property type="match status" value="1"/>
</dbReference>
<keyword evidence="1" id="KW-0732">Signal</keyword>
<comment type="caution">
    <text evidence="2">The sequence shown here is derived from an EMBL/GenBank/DDBJ whole genome shotgun (WGS) entry which is preliminary data.</text>
</comment>
<organism evidence="2 3">
    <name type="scientific">Podospora pseudocomata</name>
    <dbReference type="NCBI Taxonomy" id="2093779"/>
    <lineage>
        <taxon>Eukaryota</taxon>
        <taxon>Fungi</taxon>
        <taxon>Dikarya</taxon>
        <taxon>Ascomycota</taxon>
        <taxon>Pezizomycotina</taxon>
        <taxon>Sordariomycetes</taxon>
        <taxon>Sordariomycetidae</taxon>
        <taxon>Sordariales</taxon>
        <taxon>Podosporaceae</taxon>
        <taxon>Podospora</taxon>
    </lineage>
</organism>
<dbReference type="InterPro" id="IPR015141">
    <property type="entry name" value="PLipase_A2_prok/fun"/>
</dbReference>
<keyword evidence="3" id="KW-1185">Reference proteome</keyword>
<reference evidence="2 3" key="1">
    <citation type="journal article" date="2023" name="bioRxiv">
        <title>High-quality genome assemblies of four members of thePodospora anserinaspecies complex.</title>
        <authorList>
            <person name="Ament-Velasquez S.L."/>
            <person name="Vogan A.A."/>
            <person name="Wallerman O."/>
            <person name="Hartmann F."/>
            <person name="Gautier V."/>
            <person name="Silar P."/>
            <person name="Giraud T."/>
            <person name="Johannesson H."/>
        </authorList>
    </citation>
    <scope>NUCLEOTIDE SEQUENCE [LARGE SCALE GENOMIC DNA]</scope>
    <source>
        <strain evidence="2 3">CBS 415.72m</strain>
    </source>
</reference>
<protein>
    <recommendedName>
        <fullName evidence="4">Secretory phospholipase A2</fullName>
    </recommendedName>
</protein>
<dbReference type="SUPFAM" id="SSF48619">
    <property type="entry name" value="Phospholipase A2, PLA2"/>
    <property type="match status" value="1"/>
</dbReference>
<dbReference type="InterPro" id="IPR036444">
    <property type="entry name" value="PLipase_A2_dom_sf"/>
</dbReference>
<evidence type="ECO:0000256" key="1">
    <source>
        <dbReference type="SAM" id="SignalP"/>
    </source>
</evidence>
<dbReference type="RefSeq" id="XP_062745871.1">
    <property type="nucleotide sequence ID" value="XM_062887724.1"/>
</dbReference>
<dbReference type="Proteomes" id="UP001323405">
    <property type="component" value="Unassembled WGS sequence"/>
</dbReference>
<proteinExistence type="predicted"/>
<sequence>MKAFTLLALAGSALALPASTGVLEQRQSAVQVTDELMYGISLPAFTARRNARNPPTLDWTSDGCTSSPDNPLNFPFVPACHRHDFGYHNYRAQNRFTESGKLRIDNNFRTDLYYQCSTVSLSGVCRGLADVYYAAVRAFGGGDATPGKRETHDELVKEYEEKLAIYNALVAQAEADGLIPAQA</sequence>
<evidence type="ECO:0000313" key="2">
    <source>
        <dbReference type="EMBL" id="KAK4656896.1"/>
    </source>
</evidence>
<dbReference type="EMBL" id="JAFFHA010000004">
    <property type="protein sequence ID" value="KAK4656896.1"/>
    <property type="molecule type" value="Genomic_DNA"/>
</dbReference>